<organism evidence="1 2">
    <name type="scientific">Methyloradius palustris</name>
    <dbReference type="NCBI Taxonomy" id="2778876"/>
    <lineage>
        <taxon>Bacteria</taxon>
        <taxon>Pseudomonadati</taxon>
        <taxon>Pseudomonadota</taxon>
        <taxon>Betaproteobacteria</taxon>
        <taxon>Nitrosomonadales</taxon>
        <taxon>Methylophilaceae</taxon>
        <taxon>Methyloradius</taxon>
    </lineage>
</organism>
<dbReference type="Proteomes" id="UP000826722">
    <property type="component" value="Chromosome"/>
</dbReference>
<keyword evidence="2" id="KW-1185">Reference proteome</keyword>
<dbReference type="KEGG" id="mpau:ZMTM_00190"/>
<reference evidence="1" key="1">
    <citation type="journal article" date="2021" name="Arch. Microbiol.">
        <title>Methyloradius palustris gen. nov., sp. nov., a methanol-oxidizing bacterium isolated from snow.</title>
        <authorList>
            <person name="Miyadera T."/>
            <person name="Kojima H."/>
            <person name="Fukui M."/>
        </authorList>
    </citation>
    <scope>NUCLEOTIDE SEQUENCE</scope>
    <source>
        <strain evidence="1">Zm11</strain>
    </source>
</reference>
<sequence>MDSLMHTMPNLFDQLGLPSDEASISQFIATHSPLPHGLPLADAAFWTDSQKAFLRDEILNDADWAEVIDMLNAALHI</sequence>
<evidence type="ECO:0008006" key="3">
    <source>
        <dbReference type="Google" id="ProtNLM"/>
    </source>
</evidence>
<dbReference type="Gene3D" id="1.10.10.1130">
    <property type="entry name" value="Uncharacterised protein PF10982, DUF2789"/>
    <property type="match status" value="1"/>
</dbReference>
<dbReference type="InterPro" id="IPR038086">
    <property type="entry name" value="DUF2789_sf"/>
</dbReference>
<dbReference type="EMBL" id="AP024110">
    <property type="protein sequence ID" value="BCM23760.1"/>
    <property type="molecule type" value="Genomic_DNA"/>
</dbReference>
<dbReference type="InterPro" id="IPR021250">
    <property type="entry name" value="DUF2789"/>
</dbReference>
<evidence type="ECO:0000313" key="1">
    <source>
        <dbReference type="EMBL" id="BCM23760.1"/>
    </source>
</evidence>
<gene>
    <name evidence="1" type="ORF">ZMTM_00190</name>
</gene>
<evidence type="ECO:0000313" key="2">
    <source>
        <dbReference type="Proteomes" id="UP000826722"/>
    </source>
</evidence>
<proteinExistence type="predicted"/>
<protein>
    <recommendedName>
        <fullName evidence="3">DUF2789 domain-containing protein</fullName>
    </recommendedName>
</protein>
<dbReference type="Pfam" id="PF10982">
    <property type="entry name" value="DUF2789"/>
    <property type="match status" value="1"/>
</dbReference>
<accession>A0A8D5G169</accession>
<dbReference type="AlphaFoldDB" id="A0A8D5G169"/>
<dbReference type="RefSeq" id="WP_221764344.1">
    <property type="nucleotide sequence ID" value="NZ_AP024110.1"/>
</dbReference>
<name>A0A8D5G169_9PROT</name>